<evidence type="ECO:0000313" key="2">
    <source>
        <dbReference type="EMBL" id="KEH38158.1"/>
    </source>
</evidence>
<organism evidence="2 5">
    <name type="scientific">Medicago truncatula</name>
    <name type="common">Barrel medic</name>
    <name type="synonym">Medicago tribuloides</name>
    <dbReference type="NCBI Taxonomy" id="3880"/>
    <lineage>
        <taxon>Eukaryota</taxon>
        <taxon>Viridiplantae</taxon>
        <taxon>Streptophyta</taxon>
        <taxon>Embryophyta</taxon>
        <taxon>Tracheophyta</taxon>
        <taxon>Spermatophyta</taxon>
        <taxon>Magnoliopsida</taxon>
        <taxon>eudicotyledons</taxon>
        <taxon>Gunneridae</taxon>
        <taxon>Pentapetalae</taxon>
        <taxon>rosids</taxon>
        <taxon>fabids</taxon>
        <taxon>Fabales</taxon>
        <taxon>Fabaceae</taxon>
        <taxon>Papilionoideae</taxon>
        <taxon>50 kb inversion clade</taxon>
        <taxon>NPAAA clade</taxon>
        <taxon>Hologalegina</taxon>
        <taxon>IRL clade</taxon>
        <taxon>Trifolieae</taxon>
        <taxon>Medicago</taxon>
    </lineage>
</organism>
<evidence type="ECO:0000256" key="1">
    <source>
        <dbReference type="SAM" id="Coils"/>
    </source>
</evidence>
<dbReference type="PANTHER" id="PTHR34484">
    <property type="entry name" value="OS02G0832600 PROTEIN"/>
    <property type="match status" value="1"/>
</dbReference>
<dbReference type="OrthoDB" id="1935617at2759"/>
<sequence length="282" mass="31219">MIVQSQISRQTPQNYRHPSYLPENPAVFSQLPTFNGHPPCPMNYPGRIKWNGSKPERARMDHNLSGPGCPFGNPNGSSGKVRRFNYPKRRFNGGGRPSAPFAPRNTTSFLIRAKKTGGIASLVSPCALTPAILTTPSLSPSTEVVVEMAKEKWGVDGYGTMKGLIRLRSGKENSGENNGGGVLEVEKRLNNDLSRFEMIYPSSGDEHSLENRVDEQDLQITHLEEQNLSFKERIFLMERELSDLRQRVVCLETEGNGAGDRESENFNGIDVCSEKSVGNGDH</sequence>
<dbReference type="EMBL" id="PSQE01000002">
    <property type="protein sequence ID" value="RHN74292.1"/>
    <property type="molecule type" value="Genomic_DNA"/>
</dbReference>
<reference evidence="4" key="3">
    <citation type="submission" date="2015-04" db="UniProtKB">
        <authorList>
            <consortium name="EnsemblPlants"/>
        </authorList>
    </citation>
    <scope>IDENTIFICATION</scope>
    <source>
        <strain evidence="4">cv. Jemalong A17</strain>
    </source>
</reference>
<keyword evidence="1" id="KW-0175">Coiled coil</keyword>
<dbReference type="STRING" id="3880.A0A072V9T3"/>
<dbReference type="Proteomes" id="UP000002051">
    <property type="component" value="Chromosome 2"/>
</dbReference>
<dbReference type="KEGG" id="mtr:25486848"/>
<evidence type="ECO:0000313" key="3">
    <source>
        <dbReference type="EMBL" id="RHN74292.1"/>
    </source>
</evidence>
<gene>
    <name evidence="4" type="primary">25486848</name>
    <name evidence="2" type="ordered locus">MTR_2g061360</name>
    <name evidence="3" type="ORF">MtrunA17_Chr2g0308701</name>
</gene>
<dbReference type="PANTHER" id="PTHR34484:SF2">
    <property type="entry name" value="OS02G0832600 PROTEIN"/>
    <property type="match status" value="1"/>
</dbReference>
<keyword evidence="5" id="KW-1185">Reference proteome</keyword>
<evidence type="ECO:0000313" key="5">
    <source>
        <dbReference type="Proteomes" id="UP000002051"/>
    </source>
</evidence>
<dbReference type="AlphaFoldDB" id="A0A072V9T3"/>
<reference evidence="2 5" key="1">
    <citation type="journal article" date="2011" name="Nature">
        <title>The Medicago genome provides insight into the evolution of rhizobial symbioses.</title>
        <authorList>
            <person name="Young N.D."/>
            <person name="Debelle F."/>
            <person name="Oldroyd G.E."/>
            <person name="Geurts R."/>
            <person name="Cannon S.B."/>
            <person name="Udvardi M.K."/>
            <person name="Benedito V.A."/>
            <person name="Mayer K.F."/>
            <person name="Gouzy J."/>
            <person name="Schoof H."/>
            <person name="Van de Peer Y."/>
            <person name="Proost S."/>
            <person name="Cook D.R."/>
            <person name="Meyers B.C."/>
            <person name="Spannagl M."/>
            <person name="Cheung F."/>
            <person name="De Mita S."/>
            <person name="Krishnakumar V."/>
            <person name="Gundlach H."/>
            <person name="Zhou S."/>
            <person name="Mudge J."/>
            <person name="Bharti A.K."/>
            <person name="Murray J.D."/>
            <person name="Naoumkina M.A."/>
            <person name="Rosen B."/>
            <person name="Silverstein K.A."/>
            <person name="Tang H."/>
            <person name="Rombauts S."/>
            <person name="Zhao P.X."/>
            <person name="Zhou P."/>
            <person name="Barbe V."/>
            <person name="Bardou P."/>
            <person name="Bechner M."/>
            <person name="Bellec A."/>
            <person name="Berger A."/>
            <person name="Berges H."/>
            <person name="Bidwell S."/>
            <person name="Bisseling T."/>
            <person name="Choisne N."/>
            <person name="Couloux A."/>
            <person name="Denny R."/>
            <person name="Deshpande S."/>
            <person name="Dai X."/>
            <person name="Doyle J.J."/>
            <person name="Dudez A.M."/>
            <person name="Farmer A.D."/>
            <person name="Fouteau S."/>
            <person name="Franken C."/>
            <person name="Gibelin C."/>
            <person name="Gish J."/>
            <person name="Goldstein S."/>
            <person name="Gonzalez A.J."/>
            <person name="Green P.J."/>
            <person name="Hallab A."/>
            <person name="Hartog M."/>
            <person name="Hua A."/>
            <person name="Humphray S.J."/>
            <person name="Jeong D.H."/>
            <person name="Jing Y."/>
            <person name="Jocker A."/>
            <person name="Kenton S.M."/>
            <person name="Kim D.J."/>
            <person name="Klee K."/>
            <person name="Lai H."/>
            <person name="Lang C."/>
            <person name="Lin S."/>
            <person name="Macmil S.L."/>
            <person name="Magdelenat G."/>
            <person name="Matthews L."/>
            <person name="McCorrison J."/>
            <person name="Monaghan E.L."/>
            <person name="Mun J.H."/>
            <person name="Najar F.Z."/>
            <person name="Nicholson C."/>
            <person name="Noirot C."/>
            <person name="O'Bleness M."/>
            <person name="Paule C.R."/>
            <person name="Poulain J."/>
            <person name="Prion F."/>
            <person name="Qin B."/>
            <person name="Qu C."/>
            <person name="Retzel E.F."/>
            <person name="Riddle C."/>
            <person name="Sallet E."/>
            <person name="Samain S."/>
            <person name="Samson N."/>
            <person name="Sanders I."/>
            <person name="Saurat O."/>
            <person name="Scarpelli C."/>
            <person name="Schiex T."/>
            <person name="Segurens B."/>
            <person name="Severin A.J."/>
            <person name="Sherrier D.J."/>
            <person name="Shi R."/>
            <person name="Sims S."/>
            <person name="Singer S.R."/>
            <person name="Sinharoy S."/>
            <person name="Sterck L."/>
            <person name="Viollet A."/>
            <person name="Wang B.B."/>
            <person name="Wang K."/>
            <person name="Wang M."/>
            <person name="Wang X."/>
            <person name="Warfsmann J."/>
            <person name="Weissenbach J."/>
            <person name="White D.D."/>
            <person name="White J.D."/>
            <person name="Wiley G.B."/>
            <person name="Wincker P."/>
            <person name="Xing Y."/>
            <person name="Yang L."/>
            <person name="Yao Z."/>
            <person name="Ying F."/>
            <person name="Zhai J."/>
            <person name="Zhou L."/>
            <person name="Zuber A."/>
            <person name="Denarie J."/>
            <person name="Dixon R.A."/>
            <person name="May G.D."/>
            <person name="Schwartz D.C."/>
            <person name="Rogers J."/>
            <person name="Quetier F."/>
            <person name="Town C.D."/>
            <person name="Roe B.A."/>
        </authorList>
    </citation>
    <scope>NUCLEOTIDE SEQUENCE [LARGE SCALE GENOMIC DNA]</scope>
    <source>
        <strain evidence="2">A17</strain>
        <strain evidence="4 5">cv. Jemalong A17</strain>
    </source>
</reference>
<accession>A0A072V9T3</accession>
<dbReference type="HOGENOM" id="CLU_037571_0_0_1"/>
<reference evidence="2 5" key="2">
    <citation type="journal article" date="2014" name="BMC Genomics">
        <title>An improved genome release (version Mt4.0) for the model legume Medicago truncatula.</title>
        <authorList>
            <person name="Tang H."/>
            <person name="Krishnakumar V."/>
            <person name="Bidwell S."/>
            <person name="Rosen B."/>
            <person name="Chan A."/>
            <person name="Zhou S."/>
            <person name="Gentzbittel L."/>
            <person name="Childs K.L."/>
            <person name="Yandell M."/>
            <person name="Gundlach H."/>
            <person name="Mayer K.F."/>
            <person name="Schwartz D.C."/>
            <person name="Town C.D."/>
        </authorList>
    </citation>
    <scope>GENOME REANNOTATION</scope>
    <source>
        <strain evidence="2">A17</strain>
        <strain evidence="4 5">cv. Jemalong A17</strain>
    </source>
</reference>
<protein>
    <submittedName>
        <fullName evidence="2">PRLI-interacting factor A</fullName>
    </submittedName>
</protein>
<proteinExistence type="predicted"/>
<reference evidence="3" key="4">
    <citation type="journal article" date="2018" name="Nat. Plants">
        <title>Whole-genome landscape of Medicago truncatula symbiotic genes.</title>
        <authorList>
            <person name="Pecrix Y."/>
            <person name="Gamas P."/>
            <person name="Carrere S."/>
        </authorList>
    </citation>
    <scope>NUCLEOTIDE SEQUENCE</scope>
    <source>
        <tissue evidence="3">Leaves</tissue>
    </source>
</reference>
<dbReference type="EMBL" id="CM001218">
    <property type="protein sequence ID" value="KEH38158.1"/>
    <property type="molecule type" value="Genomic_DNA"/>
</dbReference>
<feature type="coiled-coil region" evidence="1">
    <location>
        <begin position="206"/>
        <end position="254"/>
    </location>
</feature>
<dbReference type="EnsemblPlants" id="KEH38158">
    <property type="protein sequence ID" value="KEH38158"/>
    <property type="gene ID" value="MTR_2g061360"/>
</dbReference>
<dbReference type="Gramene" id="rna10330">
    <property type="protein sequence ID" value="RHN74292.1"/>
    <property type="gene ID" value="gene10330"/>
</dbReference>
<dbReference type="Proteomes" id="UP000265566">
    <property type="component" value="Chromosome 2"/>
</dbReference>
<evidence type="ECO:0000313" key="4">
    <source>
        <dbReference type="EnsemblPlants" id="KEH38158"/>
    </source>
</evidence>
<name>A0A072V9T3_MEDTR</name>